<dbReference type="RefSeq" id="WP_189124437.1">
    <property type="nucleotide sequence ID" value="NZ_BMNH01000006.1"/>
</dbReference>
<dbReference type="Proteomes" id="UP000646523">
    <property type="component" value="Unassembled WGS sequence"/>
</dbReference>
<dbReference type="Gene3D" id="1.10.10.10">
    <property type="entry name" value="Winged helix-like DNA-binding domain superfamily/Winged helix DNA-binding domain"/>
    <property type="match status" value="1"/>
</dbReference>
<evidence type="ECO:0000256" key="1">
    <source>
        <dbReference type="ARBA" id="ARBA00023015"/>
    </source>
</evidence>
<dbReference type="SMART" id="SM00418">
    <property type="entry name" value="HTH_ARSR"/>
    <property type="match status" value="1"/>
</dbReference>
<organism evidence="6 7">
    <name type="scientific">Nonomuraea cavernae</name>
    <dbReference type="NCBI Taxonomy" id="2045107"/>
    <lineage>
        <taxon>Bacteria</taxon>
        <taxon>Bacillati</taxon>
        <taxon>Actinomycetota</taxon>
        <taxon>Actinomycetes</taxon>
        <taxon>Streptosporangiales</taxon>
        <taxon>Streptosporangiaceae</taxon>
        <taxon>Nonomuraea</taxon>
    </lineage>
</organism>
<sequence length="357" mass="39194">MLEFDVDPQDLAASRFAISPINETGRALDVLSGYRGDVALRPWADRARGRFNDLCRQVPPVRALVTLGHTDGYQPDFISPPPTGPRETMADQLEIVRATPFDQARQELHRTITERSGPVAEEVRATLQAPDVVAWLAAGLEAVWHELIEPDWPAIHAILEQDLLHRAGLLLAYGWAEALTDLSAHVSWRSHENGGSITADVPWDERCPPDSDGLLFVPTIFGPLAFCTDPPWRRAILYPARGRATLTHRHVQEDHGDALSELVTRTRALLLRAMRQPVTTTQLTRQHGLSLGTTGHHLSILRRSGLIISTRSGKFVLYRRTALGDALVAANTSADPSADPSADTSADQGRTGADPIR</sequence>
<dbReference type="Pfam" id="PF19361">
    <property type="entry name" value="DUF5937"/>
    <property type="match status" value="1"/>
</dbReference>
<dbReference type="AlphaFoldDB" id="A0A917YWB3"/>
<dbReference type="InterPro" id="IPR036388">
    <property type="entry name" value="WH-like_DNA-bd_sf"/>
</dbReference>
<feature type="domain" description="HTH arsR-type" evidence="5">
    <location>
        <begin position="257"/>
        <end position="332"/>
    </location>
</feature>
<reference evidence="6" key="1">
    <citation type="journal article" date="2014" name="Int. J. Syst. Evol. Microbiol.">
        <title>Complete genome sequence of Corynebacterium casei LMG S-19264T (=DSM 44701T), isolated from a smear-ripened cheese.</title>
        <authorList>
            <consortium name="US DOE Joint Genome Institute (JGI-PGF)"/>
            <person name="Walter F."/>
            <person name="Albersmeier A."/>
            <person name="Kalinowski J."/>
            <person name="Ruckert C."/>
        </authorList>
    </citation>
    <scope>NUCLEOTIDE SEQUENCE</scope>
    <source>
        <strain evidence="6">CGMCC 4.7368</strain>
    </source>
</reference>
<dbReference type="PANTHER" id="PTHR43132:SF6">
    <property type="entry name" value="HTH-TYPE TRANSCRIPTIONAL REPRESSOR CZRA"/>
    <property type="match status" value="1"/>
</dbReference>
<gene>
    <name evidence="6" type="ORF">GCM10012289_27400</name>
</gene>
<protein>
    <submittedName>
        <fullName evidence="6">ArsR family transcriptional regulator</fullName>
    </submittedName>
</protein>
<evidence type="ECO:0000256" key="2">
    <source>
        <dbReference type="ARBA" id="ARBA00023125"/>
    </source>
</evidence>
<evidence type="ECO:0000313" key="6">
    <source>
        <dbReference type="EMBL" id="GGO68496.1"/>
    </source>
</evidence>
<dbReference type="EMBL" id="BMNH01000006">
    <property type="protein sequence ID" value="GGO68496.1"/>
    <property type="molecule type" value="Genomic_DNA"/>
</dbReference>
<evidence type="ECO:0000259" key="5">
    <source>
        <dbReference type="SMART" id="SM00418"/>
    </source>
</evidence>
<keyword evidence="2" id="KW-0238">DNA-binding</keyword>
<dbReference type="Pfam" id="PF01022">
    <property type="entry name" value="HTH_5"/>
    <property type="match status" value="1"/>
</dbReference>
<dbReference type="InterPro" id="IPR036390">
    <property type="entry name" value="WH_DNA-bd_sf"/>
</dbReference>
<proteinExistence type="predicted"/>
<dbReference type="InterPro" id="IPR001845">
    <property type="entry name" value="HTH_ArsR_DNA-bd_dom"/>
</dbReference>
<dbReference type="GO" id="GO:0003700">
    <property type="term" value="F:DNA-binding transcription factor activity"/>
    <property type="evidence" value="ECO:0007669"/>
    <property type="project" value="InterPro"/>
</dbReference>
<dbReference type="InterPro" id="IPR011991">
    <property type="entry name" value="ArsR-like_HTH"/>
</dbReference>
<keyword evidence="7" id="KW-1185">Reference proteome</keyword>
<feature type="region of interest" description="Disordered" evidence="4">
    <location>
        <begin position="331"/>
        <end position="357"/>
    </location>
</feature>
<dbReference type="SUPFAM" id="SSF46785">
    <property type="entry name" value="Winged helix' DNA-binding domain"/>
    <property type="match status" value="1"/>
</dbReference>
<keyword evidence="1" id="KW-0805">Transcription regulation</keyword>
<evidence type="ECO:0000256" key="3">
    <source>
        <dbReference type="ARBA" id="ARBA00023163"/>
    </source>
</evidence>
<dbReference type="CDD" id="cd00090">
    <property type="entry name" value="HTH_ARSR"/>
    <property type="match status" value="1"/>
</dbReference>
<dbReference type="InterPro" id="IPR045981">
    <property type="entry name" value="DUF5937"/>
</dbReference>
<name>A0A917YWB3_9ACTN</name>
<keyword evidence="3" id="KW-0804">Transcription</keyword>
<reference evidence="6" key="2">
    <citation type="submission" date="2020-09" db="EMBL/GenBank/DDBJ databases">
        <authorList>
            <person name="Sun Q."/>
            <person name="Zhou Y."/>
        </authorList>
    </citation>
    <scope>NUCLEOTIDE SEQUENCE</scope>
    <source>
        <strain evidence="6">CGMCC 4.7368</strain>
    </source>
</reference>
<dbReference type="GO" id="GO:0003677">
    <property type="term" value="F:DNA binding"/>
    <property type="evidence" value="ECO:0007669"/>
    <property type="project" value="UniProtKB-KW"/>
</dbReference>
<accession>A0A917YWB3</accession>
<dbReference type="PANTHER" id="PTHR43132">
    <property type="entry name" value="ARSENICAL RESISTANCE OPERON REPRESSOR ARSR-RELATED"/>
    <property type="match status" value="1"/>
</dbReference>
<comment type="caution">
    <text evidence="6">The sequence shown here is derived from an EMBL/GenBank/DDBJ whole genome shotgun (WGS) entry which is preliminary data.</text>
</comment>
<evidence type="ECO:0000313" key="7">
    <source>
        <dbReference type="Proteomes" id="UP000646523"/>
    </source>
</evidence>
<evidence type="ECO:0000256" key="4">
    <source>
        <dbReference type="SAM" id="MobiDB-lite"/>
    </source>
</evidence>
<dbReference type="InterPro" id="IPR051011">
    <property type="entry name" value="Metal_resp_trans_reg"/>
</dbReference>